<evidence type="ECO:0000256" key="1">
    <source>
        <dbReference type="SAM" id="SignalP"/>
    </source>
</evidence>
<proteinExistence type="evidence at transcript level"/>
<organism evidence="2">
    <name type="scientific">Conus eburneus</name>
    <name type="common">Ivory cone</name>
    <dbReference type="NCBI Taxonomy" id="101300"/>
    <lineage>
        <taxon>Eukaryota</taxon>
        <taxon>Metazoa</taxon>
        <taxon>Spiralia</taxon>
        <taxon>Lophotrochozoa</taxon>
        <taxon>Mollusca</taxon>
        <taxon>Gastropoda</taxon>
        <taxon>Caenogastropoda</taxon>
        <taxon>Neogastropoda</taxon>
        <taxon>Conoidea</taxon>
        <taxon>Conidae</taxon>
        <taxon>Conus</taxon>
        <taxon>Tesselliconus</taxon>
    </lineage>
</organism>
<sequence>MKLSVTFIVVLMLTTSLTCGFNLFSNNGKRAYGRHDPNAADRLVREKQASRACYPPCFGSSVCYGGRCFFIGFR</sequence>
<dbReference type="AlphaFoldDB" id="F6LPL4"/>
<evidence type="ECO:0000313" key="2">
    <source>
        <dbReference type="EMBL" id="ADZ74127.1"/>
    </source>
</evidence>
<keyword evidence="1" id="KW-0732">Signal</keyword>
<accession>F6LPL4</accession>
<protein>
    <submittedName>
        <fullName evidence="2">Conotoxin Eb14.7</fullName>
    </submittedName>
</protein>
<dbReference type="EMBL" id="JF322898">
    <property type="protein sequence ID" value="ADZ74127.1"/>
    <property type="molecule type" value="mRNA"/>
</dbReference>
<feature type="chain" id="PRO_5003339518" evidence="1">
    <location>
        <begin position="21"/>
        <end position="74"/>
    </location>
</feature>
<name>F6LPL4_CONEB</name>
<reference evidence="2" key="1">
    <citation type="journal article" date="2012" name="Toxicon">
        <title>Diversity and evolution of conotoxins in Conus virgo, Conus eburneus, Conus imperialis and Conus marmoreus from the South China Sea.</title>
        <authorList>
            <person name="Liu Z."/>
            <person name="Li H."/>
            <person name="Liu N."/>
            <person name="Wu C."/>
            <person name="Jiang J."/>
            <person name="Yue J."/>
            <person name="Jing Y."/>
            <person name="Dai Q."/>
        </authorList>
    </citation>
    <scope>NUCLEOTIDE SEQUENCE</scope>
</reference>
<feature type="signal peptide" evidence="1">
    <location>
        <begin position="1"/>
        <end position="20"/>
    </location>
</feature>